<accession>A0A852RUS0</accession>
<reference evidence="2 3" key="1">
    <citation type="submission" date="2020-07" db="EMBL/GenBank/DDBJ databases">
        <title>Sequencing the genomes of 1000 actinobacteria strains.</title>
        <authorList>
            <person name="Klenk H.-P."/>
        </authorList>
    </citation>
    <scope>NUCLEOTIDE SEQUENCE [LARGE SCALE GENOMIC DNA]</scope>
    <source>
        <strain evidence="2 3">DSM 19082</strain>
    </source>
</reference>
<sequence>MIIRVFLLASIVLAVVWLLRTRPSGSRLAIMRIAGFLVAAGAAASVIAPGLVTDAAHVVGVREGPNLILYVLVVVFVFTTIVQSLRMREMERRIAQIARAQALSEVAAPATVDVES</sequence>
<feature type="transmembrane region" description="Helical" evidence="1">
    <location>
        <begin position="33"/>
        <end position="52"/>
    </location>
</feature>
<evidence type="ECO:0008006" key="4">
    <source>
        <dbReference type="Google" id="ProtNLM"/>
    </source>
</evidence>
<feature type="transmembrane region" description="Helical" evidence="1">
    <location>
        <begin position="67"/>
        <end position="85"/>
    </location>
</feature>
<organism evidence="2 3">
    <name type="scientific">Nocardioides kongjuensis</name>
    <dbReference type="NCBI Taxonomy" id="349522"/>
    <lineage>
        <taxon>Bacteria</taxon>
        <taxon>Bacillati</taxon>
        <taxon>Actinomycetota</taxon>
        <taxon>Actinomycetes</taxon>
        <taxon>Propionibacteriales</taxon>
        <taxon>Nocardioidaceae</taxon>
        <taxon>Nocardioides</taxon>
    </lineage>
</organism>
<evidence type="ECO:0000256" key="1">
    <source>
        <dbReference type="SAM" id="Phobius"/>
    </source>
</evidence>
<feature type="transmembrane region" description="Helical" evidence="1">
    <location>
        <begin position="6"/>
        <end position="21"/>
    </location>
</feature>
<dbReference type="InterPro" id="IPR019277">
    <property type="entry name" value="DUF2304"/>
</dbReference>
<dbReference type="Proteomes" id="UP000582231">
    <property type="component" value="Unassembled WGS sequence"/>
</dbReference>
<gene>
    <name evidence="2" type="ORF">BJ958_001858</name>
</gene>
<keyword evidence="1" id="KW-1133">Transmembrane helix</keyword>
<dbReference type="Pfam" id="PF10066">
    <property type="entry name" value="DUF2304"/>
    <property type="match status" value="1"/>
</dbReference>
<evidence type="ECO:0000313" key="3">
    <source>
        <dbReference type="Proteomes" id="UP000582231"/>
    </source>
</evidence>
<dbReference type="EMBL" id="JACCBF010000001">
    <property type="protein sequence ID" value="NYD30312.1"/>
    <property type="molecule type" value="Genomic_DNA"/>
</dbReference>
<protein>
    <recommendedName>
        <fullName evidence="4">DUF2304 domain-containing protein</fullName>
    </recommendedName>
</protein>
<dbReference type="AlphaFoldDB" id="A0A852RUS0"/>
<keyword evidence="1" id="KW-0472">Membrane</keyword>
<name>A0A852RUS0_9ACTN</name>
<keyword evidence="3" id="KW-1185">Reference proteome</keyword>
<comment type="caution">
    <text evidence="2">The sequence shown here is derived from an EMBL/GenBank/DDBJ whole genome shotgun (WGS) entry which is preliminary data.</text>
</comment>
<dbReference type="RefSeq" id="WP_179726578.1">
    <property type="nucleotide sequence ID" value="NZ_BAABEF010000001.1"/>
</dbReference>
<proteinExistence type="predicted"/>
<keyword evidence="1" id="KW-0812">Transmembrane</keyword>
<evidence type="ECO:0000313" key="2">
    <source>
        <dbReference type="EMBL" id="NYD30312.1"/>
    </source>
</evidence>